<sequence>MLTAVEVLPLLEIAAQLDLGLVEPTGQGQHGAEIEPVSQMILVRLPVTVRRTRACAAVTLRRSIELLGTEQEIADVALDGGPLPAPATMPALDGLQFPQHDLFSIDQPTLIQKAVSDVE</sequence>
<keyword evidence="2" id="KW-1185">Reference proteome</keyword>
<comment type="caution">
    <text evidence="1">The sequence shown here is derived from an EMBL/GenBank/DDBJ whole genome shotgun (WGS) entry which is preliminary data.</text>
</comment>
<name>A0A8J3XEN1_9ACTN</name>
<organism evidence="1 2">
    <name type="scientific">Planotetraspora phitsanulokensis</name>
    <dbReference type="NCBI Taxonomy" id="575192"/>
    <lineage>
        <taxon>Bacteria</taxon>
        <taxon>Bacillati</taxon>
        <taxon>Actinomycetota</taxon>
        <taxon>Actinomycetes</taxon>
        <taxon>Streptosporangiales</taxon>
        <taxon>Streptosporangiaceae</taxon>
        <taxon>Planotetraspora</taxon>
    </lineage>
</organism>
<dbReference type="Proteomes" id="UP000622547">
    <property type="component" value="Unassembled WGS sequence"/>
</dbReference>
<dbReference type="AlphaFoldDB" id="A0A8J3XEN1"/>
<protein>
    <submittedName>
        <fullName evidence="1">Uncharacterized protein</fullName>
    </submittedName>
</protein>
<dbReference type="EMBL" id="BOOP01000011">
    <property type="protein sequence ID" value="GII37954.1"/>
    <property type="molecule type" value="Genomic_DNA"/>
</dbReference>
<evidence type="ECO:0000313" key="1">
    <source>
        <dbReference type="EMBL" id="GII37954.1"/>
    </source>
</evidence>
<evidence type="ECO:0000313" key="2">
    <source>
        <dbReference type="Proteomes" id="UP000622547"/>
    </source>
</evidence>
<accession>A0A8J3XEN1</accession>
<proteinExistence type="predicted"/>
<reference evidence="1 2" key="1">
    <citation type="submission" date="2021-01" db="EMBL/GenBank/DDBJ databases">
        <title>Whole genome shotgun sequence of Planotetraspora phitsanulokensis NBRC 104273.</title>
        <authorList>
            <person name="Komaki H."/>
            <person name="Tamura T."/>
        </authorList>
    </citation>
    <scope>NUCLEOTIDE SEQUENCE [LARGE SCALE GENOMIC DNA]</scope>
    <source>
        <strain evidence="1 2">NBRC 104273</strain>
    </source>
</reference>
<gene>
    <name evidence="1" type="ORF">Pph01_29570</name>
</gene>